<evidence type="ECO:0000256" key="4">
    <source>
        <dbReference type="ARBA" id="ARBA00022475"/>
    </source>
</evidence>
<feature type="region of interest" description="Disordered" evidence="8">
    <location>
        <begin position="470"/>
        <end position="525"/>
    </location>
</feature>
<evidence type="ECO:0000256" key="9">
    <source>
        <dbReference type="SAM" id="Phobius"/>
    </source>
</evidence>
<evidence type="ECO:0000256" key="1">
    <source>
        <dbReference type="ARBA" id="ARBA00004651"/>
    </source>
</evidence>
<feature type="transmembrane region" description="Helical" evidence="9">
    <location>
        <begin position="58"/>
        <end position="79"/>
    </location>
</feature>
<dbReference type="OrthoDB" id="2351791at2759"/>
<name>A0A1Y1X8E9_9FUNG</name>
<evidence type="ECO:0000256" key="7">
    <source>
        <dbReference type="ARBA" id="ARBA00023136"/>
    </source>
</evidence>
<feature type="transmembrane region" description="Helical" evidence="9">
    <location>
        <begin position="20"/>
        <end position="46"/>
    </location>
</feature>
<dbReference type="InterPro" id="IPR004638">
    <property type="entry name" value="EmrB-like"/>
</dbReference>
<feature type="transmembrane region" description="Helical" evidence="9">
    <location>
        <begin position="440"/>
        <end position="462"/>
    </location>
</feature>
<dbReference type="EMBL" id="MCFG01000105">
    <property type="protein sequence ID" value="ORX82023.1"/>
    <property type="molecule type" value="Genomic_DNA"/>
</dbReference>
<feature type="transmembrane region" description="Helical" evidence="9">
    <location>
        <begin position="86"/>
        <end position="109"/>
    </location>
</feature>
<dbReference type="PROSITE" id="PS50850">
    <property type="entry name" value="MFS"/>
    <property type="match status" value="1"/>
</dbReference>
<keyword evidence="6 9" id="KW-1133">Transmembrane helix</keyword>
<keyword evidence="7 9" id="KW-0472">Membrane</keyword>
<feature type="transmembrane region" description="Helical" evidence="9">
    <location>
        <begin position="173"/>
        <end position="195"/>
    </location>
</feature>
<feature type="transmembrane region" description="Helical" evidence="9">
    <location>
        <begin position="338"/>
        <end position="357"/>
    </location>
</feature>
<evidence type="ECO:0000256" key="5">
    <source>
        <dbReference type="ARBA" id="ARBA00022692"/>
    </source>
</evidence>
<evidence type="ECO:0000256" key="6">
    <source>
        <dbReference type="ARBA" id="ARBA00022989"/>
    </source>
</evidence>
<reference evidence="11 12" key="1">
    <citation type="submission" date="2016-08" db="EMBL/GenBank/DDBJ databases">
        <title>A Parts List for Fungal Cellulosomes Revealed by Comparative Genomics.</title>
        <authorList>
            <consortium name="DOE Joint Genome Institute"/>
            <person name="Haitjema C.H."/>
            <person name="Gilmore S.P."/>
            <person name="Henske J.K."/>
            <person name="Solomon K.V."/>
            <person name="De Groot R."/>
            <person name="Kuo A."/>
            <person name="Mondo S.J."/>
            <person name="Salamov A.A."/>
            <person name="Labutti K."/>
            <person name="Zhao Z."/>
            <person name="Chiniquy J."/>
            <person name="Barry K."/>
            <person name="Brewer H.M."/>
            <person name="Purvine S.O."/>
            <person name="Wright A.T."/>
            <person name="Boxma B."/>
            <person name="Van Alen T."/>
            <person name="Hackstein J.H."/>
            <person name="Baker S.E."/>
            <person name="Grigoriev I.V."/>
            <person name="O'Malley M.A."/>
        </authorList>
    </citation>
    <scope>NUCLEOTIDE SEQUENCE [LARGE SCALE GENOMIC DNA]</scope>
    <source>
        <strain evidence="11 12">S4</strain>
    </source>
</reference>
<feature type="transmembrane region" description="Helical" evidence="9">
    <location>
        <begin position="363"/>
        <end position="388"/>
    </location>
</feature>
<accession>A0A1Y1X8E9</accession>
<sequence>MSNLIKTEGKKVSDRQRTLIFLDINVSCIATSMLATALTTALPPIMEALDITVNKAQWLTTGFTLFLAIITPFTGFLISRFKTKKLFCFAVGSFLIGLIICAFATNFWIMMLGRIIQGCGNGLISSMAQVIIINIYPRERIGSVMGWYGLSLSVAPIVAPTIAGILVDSFGWRTIFIAAAIVMGIAFIFAIFVFEDVLPTMEKKFDVISFIISAFSFGGITLAIGNIGSYKFMSPYVLVTLIIGIIASIIFVWRQLHIKVPFLDIRVLKYKEYTVGAIASFILQLIVMGSAIIIPIYVQQVKNKSATISGLVVLPGALTNAIINPLAGKIYDKVGMKLLFIVGSIFLTLSSFAIYLIKIHHSIWLVSCINCFRFFAIGIVIMPFYTWAMRDIPKLKASDATALFNSIRFIGSALGTALFVSIMTKATEAVSTTKKDPKMYGINIAFLIMAILAFIMLLLGIFGCKSTPKKNNDDKESKNEENNKNNNSLKSNEKEESTSKNEQSEIGITVDKENLSNKKETTIEE</sequence>
<dbReference type="InterPro" id="IPR036259">
    <property type="entry name" value="MFS_trans_sf"/>
</dbReference>
<dbReference type="Pfam" id="PF07690">
    <property type="entry name" value="MFS_1"/>
    <property type="match status" value="1"/>
</dbReference>
<dbReference type="AlphaFoldDB" id="A0A1Y1X8E9"/>
<evidence type="ECO:0000259" key="10">
    <source>
        <dbReference type="PROSITE" id="PS50850"/>
    </source>
</evidence>
<dbReference type="Gene3D" id="1.20.1250.20">
    <property type="entry name" value="MFS general substrate transporter like domains"/>
    <property type="match status" value="1"/>
</dbReference>
<feature type="domain" description="Major facilitator superfamily (MFS) profile" evidence="10">
    <location>
        <begin position="20"/>
        <end position="468"/>
    </location>
</feature>
<protein>
    <submittedName>
        <fullName evidence="11">MFS family major facilitator transporter</fullName>
    </submittedName>
</protein>
<dbReference type="SUPFAM" id="SSF103473">
    <property type="entry name" value="MFS general substrate transporter"/>
    <property type="match status" value="1"/>
</dbReference>
<feature type="transmembrane region" description="Helical" evidence="9">
    <location>
        <begin position="233"/>
        <end position="253"/>
    </location>
</feature>
<dbReference type="CDD" id="cd17503">
    <property type="entry name" value="MFS_LmrB_MDR_like"/>
    <property type="match status" value="1"/>
</dbReference>
<dbReference type="InterPro" id="IPR020846">
    <property type="entry name" value="MFS_dom"/>
</dbReference>
<comment type="caution">
    <text evidence="11">The sequence shown here is derived from an EMBL/GenBank/DDBJ whole genome shotgun (WGS) entry which is preliminary data.</text>
</comment>
<dbReference type="PRINTS" id="PR01036">
    <property type="entry name" value="TCRTETB"/>
</dbReference>
<evidence type="ECO:0000256" key="8">
    <source>
        <dbReference type="SAM" id="MobiDB-lite"/>
    </source>
</evidence>
<comment type="similarity">
    <text evidence="2">Belongs to the major facilitator superfamily. EmrB family.</text>
</comment>
<proteinExistence type="inferred from homology"/>
<organism evidence="11 12">
    <name type="scientific">Anaeromyces robustus</name>
    <dbReference type="NCBI Taxonomy" id="1754192"/>
    <lineage>
        <taxon>Eukaryota</taxon>
        <taxon>Fungi</taxon>
        <taxon>Fungi incertae sedis</taxon>
        <taxon>Chytridiomycota</taxon>
        <taxon>Chytridiomycota incertae sedis</taxon>
        <taxon>Neocallimastigomycetes</taxon>
        <taxon>Neocallimastigales</taxon>
        <taxon>Neocallimastigaceae</taxon>
        <taxon>Anaeromyces</taxon>
    </lineage>
</organism>
<reference evidence="11 12" key="2">
    <citation type="submission" date="2016-08" db="EMBL/GenBank/DDBJ databases">
        <title>Pervasive Adenine N6-methylation of Active Genes in Fungi.</title>
        <authorList>
            <consortium name="DOE Joint Genome Institute"/>
            <person name="Mondo S.J."/>
            <person name="Dannebaum R.O."/>
            <person name="Kuo R.C."/>
            <person name="Labutti K."/>
            <person name="Haridas S."/>
            <person name="Kuo A."/>
            <person name="Salamov A."/>
            <person name="Ahrendt S.R."/>
            <person name="Lipzen A."/>
            <person name="Sullivan W."/>
            <person name="Andreopoulos W.B."/>
            <person name="Clum A."/>
            <person name="Lindquist E."/>
            <person name="Daum C."/>
            <person name="Ramamoorthy G.K."/>
            <person name="Gryganskyi A."/>
            <person name="Culley D."/>
            <person name="Magnuson J.K."/>
            <person name="James T.Y."/>
            <person name="O'Malley M.A."/>
            <person name="Stajich J.E."/>
            <person name="Spatafora J.W."/>
            <person name="Visel A."/>
            <person name="Grigoriev I.V."/>
        </authorList>
    </citation>
    <scope>NUCLEOTIDE SEQUENCE [LARGE SCALE GENOMIC DNA]</scope>
    <source>
        <strain evidence="11 12">S4</strain>
    </source>
</reference>
<feature type="transmembrane region" description="Helical" evidence="9">
    <location>
        <begin position="306"/>
        <end position="326"/>
    </location>
</feature>
<keyword evidence="12" id="KW-1185">Reference proteome</keyword>
<feature type="transmembrane region" description="Helical" evidence="9">
    <location>
        <begin position="115"/>
        <end position="135"/>
    </location>
</feature>
<keyword evidence="4" id="KW-1003">Cell membrane</keyword>
<dbReference type="PANTHER" id="PTHR42718">
    <property type="entry name" value="MAJOR FACILITATOR SUPERFAMILY MULTIDRUG TRANSPORTER MFSC"/>
    <property type="match status" value="1"/>
</dbReference>
<feature type="compositionally biased region" description="Basic and acidic residues" evidence="8">
    <location>
        <begin position="510"/>
        <end position="525"/>
    </location>
</feature>
<feature type="transmembrane region" description="Helical" evidence="9">
    <location>
        <begin position="400"/>
        <end position="420"/>
    </location>
</feature>
<feature type="compositionally biased region" description="Basic and acidic residues" evidence="8">
    <location>
        <begin position="491"/>
        <end position="503"/>
    </location>
</feature>
<gene>
    <name evidence="11" type="ORF">BCR32DRAFT_5089</name>
</gene>
<keyword evidence="3" id="KW-0813">Transport</keyword>
<dbReference type="NCBIfam" id="TIGR00711">
    <property type="entry name" value="efflux_EmrB"/>
    <property type="match status" value="1"/>
</dbReference>
<dbReference type="PANTHER" id="PTHR42718:SF9">
    <property type="entry name" value="MAJOR FACILITATOR SUPERFAMILY MULTIDRUG TRANSPORTER MFSC"/>
    <property type="match status" value="1"/>
</dbReference>
<keyword evidence="5 9" id="KW-0812">Transmembrane</keyword>
<dbReference type="GO" id="GO:0022857">
    <property type="term" value="F:transmembrane transporter activity"/>
    <property type="evidence" value="ECO:0007669"/>
    <property type="project" value="InterPro"/>
</dbReference>
<evidence type="ECO:0000256" key="3">
    <source>
        <dbReference type="ARBA" id="ARBA00022448"/>
    </source>
</evidence>
<feature type="transmembrane region" description="Helical" evidence="9">
    <location>
        <begin position="273"/>
        <end position="294"/>
    </location>
</feature>
<dbReference type="Gene3D" id="1.20.1720.10">
    <property type="entry name" value="Multidrug resistance protein D"/>
    <property type="match status" value="1"/>
</dbReference>
<evidence type="ECO:0000256" key="2">
    <source>
        <dbReference type="ARBA" id="ARBA00008537"/>
    </source>
</evidence>
<evidence type="ECO:0000313" key="11">
    <source>
        <dbReference type="EMBL" id="ORX82023.1"/>
    </source>
</evidence>
<dbReference type="GO" id="GO:0005886">
    <property type="term" value="C:plasma membrane"/>
    <property type="evidence" value="ECO:0007669"/>
    <property type="project" value="UniProtKB-SubCell"/>
</dbReference>
<dbReference type="Proteomes" id="UP000193944">
    <property type="component" value="Unassembled WGS sequence"/>
</dbReference>
<evidence type="ECO:0000313" key="12">
    <source>
        <dbReference type="Proteomes" id="UP000193944"/>
    </source>
</evidence>
<feature type="transmembrane region" description="Helical" evidence="9">
    <location>
        <begin position="147"/>
        <end position="167"/>
    </location>
</feature>
<comment type="subcellular location">
    <subcellularLocation>
        <location evidence="1">Cell membrane</location>
        <topology evidence="1">Multi-pass membrane protein</topology>
    </subcellularLocation>
</comment>
<feature type="compositionally biased region" description="Basic and acidic residues" evidence="8">
    <location>
        <begin position="470"/>
        <end position="483"/>
    </location>
</feature>
<feature type="transmembrane region" description="Helical" evidence="9">
    <location>
        <begin position="207"/>
        <end position="227"/>
    </location>
</feature>
<dbReference type="InterPro" id="IPR011701">
    <property type="entry name" value="MFS"/>
</dbReference>